<feature type="transmembrane region" description="Helical" evidence="7">
    <location>
        <begin position="158"/>
        <end position="182"/>
    </location>
</feature>
<evidence type="ECO:0000256" key="6">
    <source>
        <dbReference type="ARBA" id="ARBA00037968"/>
    </source>
</evidence>
<evidence type="ECO:0000256" key="4">
    <source>
        <dbReference type="ARBA" id="ARBA00022989"/>
    </source>
</evidence>
<dbReference type="FunFam" id="1.20.1250.20:FF:000064">
    <property type="entry name" value="MFS allantoate transporter"/>
    <property type="match status" value="1"/>
</dbReference>
<dbReference type="OrthoDB" id="6730379at2759"/>
<sequence length="564" mass="63775">MDLLYDEKRDIERDSTDLKKGPAHHVTVELVDTALRLTMNQASTEPLTPEAALKLRKKIDKHLLPLMMILYFVQFMDKVTLGSSAILGIRADTQLDANHNWLGTIFYIAYLVFEYPQNLALQRFPVGKWMGINIACWGIAVTMHAACKDFGGLMACRIILGICEGSMTAGFMIITSMFYTHAEQSLRVGYWFLMNGVAQIVSGFLSFGVLHIRTRGFAPWQWFYIITGVITLVTAVVFLIWFPDSPATARFLTPKERAMAIERIKVNQTGVENKVHRGHDRLEDVAVRLVLDPRHYTQLVDEPTQVRSGYVLPELQLTCFSIIVNSFGFTILQTTLLGCVDGVITSKSKPSVQDRANSLTSRNNVVRRSPSLEMEKRTKLRRIGLLHPQRPRLDPSHQQVYVSFCKPVSDLAVALPWANQIGLLFSLWITEIGATGFVISLGWVTAVTAGHTKRITVQSIMLMAYCAGNLVGPQMWQEQYKPRNVVPWIVITICNALCPVTLLTIRFLLSRENKRRDAEPRVDQGDAYIEDTVDGTVIKRKIDKVRLAIDPRPRLKNFGRRFLI</sequence>
<dbReference type="PANTHER" id="PTHR43791:SF63">
    <property type="entry name" value="HIGH AFFINITY CYSTEINE TRANSPORTER"/>
    <property type="match status" value="1"/>
</dbReference>
<protein>
    <submittedName>
        <fullName evidence="8">MFS general substrate transporter</fullName>
    </submittedName>
</protein>
<evidence type="ECO:0000256" key="2">
    <source>
        <dbReference type="ARBA" id="ARBA00022448"/>
    </source>
</evidence>
<keyword evidence="3 7" id="KW-0812">Transmembrane</keyword>
<keyword evidence="4 7" id="KW-1133">Transmembrane helix</keyword>
<keyword evidence="5 7" id="KW-0472">Membrane</keyword>
<dbReference type="Pfam" id="PF07690">
    <property type="entry name" value="MFS_1"/>
    <property type="match status" value="1"/>
</dbReference>
<feature type="transmembrane region" description="Helical" evidence="7">
    <location>
        <begin position="222"/>
        <end position="242"/>
    </location>
</feature>
<feature type="transmembrane region" description="Helical" evidence="7">
    <location>
        <begin position="488"/>
        <end position="509"/>
    </location>
</feature>
<evidence type="ECO:0000256" key="3">
    <source>
        <dbReference type="ARBA" id="ARBA00022692"/>
    </source>
</evidence>
<dbReference type="InterPro" id="IPR011701">
    <property type="entry name" value="MFS"/>
</dbReference>
<evidence type="ECO:0000313" key="8">
    <source>
        <dbReference type="EMBL" id="KAB5591301.1"/>
    </source>
</evidence>
<dbReference type="GO" id="GO:0022857">
    <property type="term" value="F:transmembrane transporter activity"/>
    <property type="evidence" value="ECO:0007669"/>
    <property type="project" value="InterPro"/>
</dbReference>
<keyword evidence="9" id="KW-1185">Reference proteome</keyword>
<keyword evidence="2" id="KW-0813">Transport</keyword>
<comment type="similarity">
    <text evidence="6">Belongs to the major facilitator superfamily. Allantoate permease family.</text>
</comment>
<evidence type="ECO:0000256" key="7">
    <source>
        <dbReference type="SAM" id="Phobius"/>
    </source>
</evidence>
<feature type="transmembrane region" description="Helical" evidence="7">
    <location>
        <begin position="188"/>
        <end position="210"/>
    </location>
</feature>
<feature type="transmembrane region" description="Helical" evidence="7">
    <location>
        <begin position="421"/>
        <end position="443"/>
    </location>
</feature>
<evidence type="ECO:0000256" key="5">
    <source>
        <dbReference type="ARBA" id="ARBA00023136"/>
    </source>
</evidence>
<reference evidence="8 9" key="1">
    <citation type="journal article" date="2019" name="Fungal Biol. Biotechnol.">
        <title>Draft genome sequence of fastidious pathogen Ceratobasidium theobromae, which causes vascular-streak dieback in Theobroma cacao.</title>
        <authorList>
            <person name="Ali S.S."/>
            <person name="Asman A."/>
            <person name="Shao J."/>
            <person name="Firmansyah A.P."/>
            <person name="Susilo A.W."/>
            <person name="Rosmana A."/>
            <person name="McMahon P."/>
            <person name="Junaid M."/>
            <person name="Guest D."/>
            <person name="Kheng T.Y."/>
            <person name="Meinhardt L.W."/>
            <person name="Bailey B.A."/>
        </authorList>
    </citation>
    <scope>NUCLEOTIDE SEQUENCE [LARGE SCALE GENOMIC DNA]</scope>
    <source>
        <strain evidence="8 9">CT2</strain>
    </source>
</reference>
<dbReference type="AlphaFoldDB" id="A0A5N5QIK2"/>
<evidence type="ECO:0000256" key="1">
    <source>
        <dbReference type="ARBA" id="ARBA00004141"/>
    </source>
</evidence>
<dbReference type="EMBL" id="SSOP01000112">
    <property type="protein sequence ID" value="KAB5591301.1"/>
    <property type="molecule type" value="Genomic_DNA"/>
</dbReference>
<name>A0A5N5QIK2_9AGAM</name>
<accession>A0A5N5QIK2</accession>
<dbReference type="Gene3D" id="1.20.1250.20">
    <property type="entry name" value="MFS general substrate transporter like domains"/>
    <property type="match status" value="1"/>
</dbReference>
<dbReference type="InterPro" id="IPR036259">
    <property type="entry name" value="MFS_trans_sf"/>
</dbReference>
<gene>
    <name evidence="8" type="ORF">CTheo_5260</name>
</gene>
<dbReference type="Proteomes" id="UP000383932">
    <property type="component" value="Unassembled WGS sequence"/>
</dbReference>
<dbReference type="PANTHER" id="PTHR43791">
    <property type="entry name" value="PERMEASE-RELATED"/>
    <property type="match status" value="1"/>
</dbReference>
<feature type="transmembrane region" description="Helical" evidence="7">
    <location>
        <begin position="455"/>
        <end position="476"/>
    </location>
</feature>
<dbReference type="GO" id="GO:0016020">
    <property type="term" value="C:membrane"/>
    <property type="evidence" value="ECO:0007669"/>
    <property type="project" value="UniProtKB-SubCell"/>
</dbReference>
<comment type="subcellular location">
    <subcellularLocation>
        <location evidence="1">Membrane</location>
        <topology evidence="1">Multi-pass membrane protein</topology>
    </subcellularLocation>
</comment>
<proteinExistence type="inferred from homology"/>
<comment type="caution">
    <text evidence="8">The sequence shown here is derived from an EMBL/GenBank/DDBJ whole genome shotgun (WGS) entry which is preliminary data.</text>
</comment>
<organism evidence="8 9">
    <name type="scientific">Ceratobasidium theobromae</name>
    <dbReference type="NCBI Taxonomy" id="1582974"/>
    <lineage>
        <taxon>Eukaryota</taxon>
        <taxon>Fungi</taxon>
        <taxon>Dikarya</taxon>
        <taxon>Basidiomycota</taxon>
        <taxon>Agaricomycotina</taxon>
        <taxon>Agaricomycetes</taxon>
        <taxon>Cantharellales</taxon>
        <taxon>Ceratobasidiaceae</taxon>
        <taxon>Ceratobasidium</taxon>
    </lineage>
</organism>
<evidence type="ECO:0000313" key="9">
    <source>
        <dbReference type="Proteomes" id="UP000383932"/>
    </source>
</evidence>
<dbReference type="SUPFAM" id="SSF103473">
    <property type="entry name" value="MFS general substrate transporter"/>
    <property type="match status" value="1"/>
</dbReference>